<protein>
    <recommendedName>
        <fullName evidence="3">WXG100 family type VII secretion target</fullName>
    </recommendedName>
</protein>
<organism evidence="1 2">
    <name type="scientific">Actinophytocola xinjiangensis</name>
    <dbReference type="NCBI Taxonomy" id="485602"/>
    <lineage>
        <taxon>Bacteria</taxon>
        <taxon>Bacillati</taxon>
        <taxon>Actinomycetota</taxon>
        <taxon>Actinomycetes</taxon>
        <taxon>Pseudonocardiales</taxon>
        <taxon>Pseudonocardiaceae</taxon>
    </lineage>
</organism>
<evidence type="ECO:0000313" key="2">
    <source>
        <dbReference type="Proteomes" id="UP000185696"/>
    </source>
</evidence>
<comment type="caution">
    <text evidence="1">The sequence shown here is derived from an EMBL/GenBank/DDBJ whole genome shotgun (WGS) entry which is preliminary data.</text>
</comment>
<dbReference type="Proteomes" id="UP000185696">
    <property type="component" value="Unassembled WGS sequence"/>
</dbReference>
<proteinExistence type="predicted"/>
<reference evidence="1 2" key="1">
    <citation type="submission" date="2016-12" db="EMBL/GenBank/DDBJ databases">
        <title>The draft genome sequence of Actinophytocola xinjiangensis.</title>
        <authorList>
            <person name="Wang W."/>
            <person name="Yuan L."/>
        </authorList>
    </citation>
    <scope>NUCLEOTIDE SEQUENCE [LARGE SCALE GENOMIC DNA]</scope>
    <source>
        <strain evidence="1 2">CGMCC 4.4663</strain>
    </source>
</reference>
<evidence type="ECO:0008006" key="3">
    <source>
        <dbReference type="Google" id="ProtNLM"/>
    </source>
</evidence>
<accession>A0A7Z0WTA6</accession>
<name>A0A7Z0WTA6_9PSEU</name>
<sequence>MDIDNGRVAAKTLENLAESEFLQLYTKYNGLMTGFEWEGPDSEAFRQTWASDIKRLFDSLKEVLTNQAMDLMKHVADQEAVSGATTHSASH</sequence>
<dbReference type="AlphaFoldDB" id="A0A7Z0WTA6"/>
<keyword evidence="2" id="KW-1185">Reference proteome</keyword>
<dbReference type="EMBL" id="MSIF01000002">
    <property type="protein sequence ID" value="OLF12814.1"/>
    <property type="molecule type" value="Genomic_DNA"/>
</dbReference>
<evidence type="ECO:0000313" key="1">
    <source>
        <dbReference type="EMBL" id="OLF12814.1"/>
    </source>
</evidence>
<gene>
    <name evidence="1" type="ORF">BLA60_05970</name>
</gene>